<dbReference type="RefSeq" id="WP_143855876.1">
    <property type="nucleotide sequence ID" value="NZ_CP041730.1"/>
</dbReference>
<dbReference type="GO" id="GO:0006310">
    <property type="term" value="P:DNA recombination"/>
    <property type="evidence" value="ECO:0007669"/>
    <property type="project" value="InterPro"/>
</dbReference>
<reference evidence="3" key="1">
    <citation type="submission" date="2019-07" db="EMBL/GenBank/DDBJ databases">
        <title>Chitinimonas sp. nov., isolated from Ny-Alesund, arctica soil.</title>
        <authorList>
            <person name="Xu Q."/>
            <person name="Peng F."/>
        </authorList>
    </citation>
    <scope>NUCLEOTIDE SEQUENCE [LARGE SCALE GENOMIC DNA]</scope>
    <source>
        <strain evidence="3">R3-44</strain>
    </source>
</reference>
<dbReference type="KEGG" id="cari:FNU76_00525"/>
<dbReference type="SUPFAM" id="SSF103084">
    <property type="entry name" value="Holliday junction resolvase RusA"/>
    <property type="match status" value="1"/>
</dbReference>
<evidence type="ECO:0000313" key="2">
    <source>
        <dbReference type="EMBL" id="QDQ24951.1"/>
    </source>
</evidence>
<sequence length="146" mass="15776">MELKTLSFTVPGEPQGKGRGRIVRWGKKAGIKTPEKTVAYEGLVAHSAAQAMEGAAPLEGAVAVTMRITVSVPRSWSKRRREHALAGRVLPTTKPDIDNVEKAIFDGLNGVAWRDDMQVVDVCKQKRYGELPGVAVSIQALEVEAA</sequence>
<evidence type="ECO:0000313" key="3">
    <source>
        <dbReference type="Proteomes" id="UP000317550"/>
    </source>
</evidence>
<organism evidence="2 3">
    <name type="scientific">Chitinimonas arctica</name>
    <dbReference type="NCBI Taxonomy" id="2594795"/>
    <lineage>
        <taxon>Bacteria</taxon>
        <taxon>Pseudomonadati</taxon>
        <taxon>Pseudomonadota</taxon>
        <taxon>Betaproteobacteria</taxon>
        <taxon>Neisseriales</taxon>
        <taxon>Chitinibacteraceae</taxon>
        <taxon>Chitinimonas</taxon>
    </lineage>
</organism>
<dbReference type="Proteomes" id="UP000317550">
    <property type="component" value="Chromosome"/>
</dbReference>
<dbReference type="GO" id="GO:0006281">
    <property type="term" value="P:DNA repair"/>
    <property type="evidence" value="ECO:0007669"/>
    <property type="project" value="InterPro"/>
</dbReference>
<dbReference type="OrthoDB" id="3732467at2"/>
<keyword evidence="3" id="KW-1185">Reference proteome</keyword>
<dbReference type="InterPro" id="IPR036614">
    <property type="entry name" value="RusA-like_sf"/>
</dbReference>
<feature type="region of interest" description="Disordered" evidence="1">
    <location>
        <begin position="1"/>
        <end position="20"/>
    </location>
</feature>
<proteinExistence type="predicted"/>
<name>A0A516S9W7_9NEIS</name>
<protein>
    <submittedName>
        <fullName evidence="2">RusA family crossover junction endodeoxyribonuclease</fullName>
    </submittedName>
</protein>
<dbReference type="InterPro" id="IPR008822">
    <property type="entry name" value="Endonuclease_RusA-like"/>
</dbReference>
<gene>
    <name evidence="2" type="ORF">FNU76_00525</name>
</gene>
<accession>A0A516S9W7</accession>
<dbReference type="EMBL" id="CP041730">
    <property type="protein sequence ID" value="QDQ24951.1"/>
    <property type="molecule type" value="Genomic_DNA"/>
</dbReference>
<dbReference type="AlphaFoldDB" id="A0A516S9W7"/>
<evidence type="ECO:0000256" key="1">
    <source>
        <dbReference type="SAM" id="MobiDB-lite"/>
    </source>
</evidence>
<dbReference type="Pfam" id="PF05866">
    <property type="entry name" value="RusA"/>
    <property type="match status" value="1"/>
</dbReference>
<dbReference type="GO" id="GO:0000287">
    <property type="term" value="F:magnesium ion binding"/>
    <property type="evidence" value="ECO:0007669"/>
    <property type="project" value="InterPro"/>
</dbReference>
<dbReference type="Gene3D" id="3.30.1330.70">
    <property type="entry name" value="Holliday junction resolvase RusA"/>
    <property type="match status" value="1"/>
</dbReference>